<protein>
    <submittedName>
        <fullName evidence="4">Glycosyltransferase involved in cell wall bisynthesis</fullName>
    </submittedName>
</protein>
<dbReference type="EMBL" id="UHJL01000006">
    <property type="protein sequence ID" value="SUQ26136.1"/>
    <property type="molecule type" value="Genomic_DNA"/>
</dbReference>
<name>A0A380SA74_FIBSU</name>
<feature type="domain" description="Glycosyltransferase subfamily 4-like N-terminal" evidence="3">
    <location>
        <begin position="17"/>
        <end position="173"/>
    </location>
</feature>
<dbReference type="Pfam" id="PF00534">
    <property type="entry name" value="Glycos_transf_1"/>
    <property type="match status" value="1"/>
</dbReference>
<gene>
    <name evidence="4" type="ORF">SAMN05661053_2942</name>
</gene>
<evidence type="ECO:0000259" key="3">
    <source>
        <dbReference type="Pfam" id="PF13439"/>
    </source>
</evidence>
<dbReference type="AlphaFoldDB" id="A0A380SA74"/>
<evidence type="ECO:0000259" key="2">
    <source>
        <dbReference type="Pfam" id="PF00534"/>
    </source>
</evidence>
<feature type="domain" description="Glycosyl transferase family 1" evidence="2">
    <location>
        <begin position="195"/>
        <end position="353"/>
    </location>
</feature>
<sequence length="381" mass="42707">MKILVVNYRDRMHPAAGGAEKHLHRIFGKIVEMGHTVVLFTTTFPGAKEREVVDGIQVIRKGGDLMFQLTVALNLKKLDREFNFDVVVEDLNKLPVFAHWFVRKPLLVQMHHLWRKSIFAEAIFPIAFMVWFFERIIPFFYRTQNFVVVSPSTKKELAEIGVDESRISVIYNGSEKPNFPGSADLATGIAESCENTATPYFIWLSRVHRYKGIWTALEAFEIFSKKHPEVQLKIVGGGPLLKKLPAWIKSHGLDGKVKLTGFVSAARKYELLSSSLALLQTSYKEGWGLTVMEAAQLCKTTVASDVPGLCDSVRDGETGILFPSGDAAACASAMEKIYSDAELRASLGKNAKRYAESFSWEKSARETLELLERTVEGSVRK</sequence>
<dbReference type="GO" id="GO:0009103">
    <property type="term" value="P:lipopolysaccharide biosynthetic process"/>
    <property type="evidence" value="ECO:0007669"/>
    <property type="project" value="TreeGrafter"/>
</dbReference>
<dbReference type="PANTHER" id="PTHR46401:SF2">
    <property type="entry name" value="GLYCOSYLTRANSFERASE WBBK-RELATED"/>
    <property type="match status" value="1"/>
</dbReference>
<dbReference type="PANTHER" id="PTHR46401">
    <property type="entry name" value="GLYCOSYLTRANSFERASE WBBK-RELATED"/>
    <property type="match status" value="1"/>
</dbReference>
<dbReference type="InterPro" id="IPR001296">
    <property type="entry name" value="Glyco_trans_1"/>
</dbReference>
<proteinExistence type="predicted"/>
<dbReference type="Gene3D" id="3.40.50.2000">
    <property type="entry name" value="Glycogen Phosphorylase B"/>
    <property type="match status" value="2"/>
</dbReference>
<dbReference type="GO" id="GO:0016757">
    <property type="term" value="F:glycosyltransferase activity"/>
    <property type="evidence" value="ECO:0007669"/>
    <property type="project" value="InterPro"/>
</dbReference>
<dbReference type="SUPFAM" id="SSF53756">
    <property type="entry name" value="UDP-Glycosyltransferase/glycogen phosphorylase"/>
    <property type="match status" value="1"/>
</dbReference>
<accession>A0A380SA74</accession>
<evidence type="ECO:0000256" key="1">
    <source>
        <dbReference type="ARBA" id="ARBA00022679"/>
    </source>
</evidence>
<evidence type="ECO:0000313" key="5">
    <source>
        <dbReference type="Proteomes" id="UP000255423"/>
    </source>
</evidence>
<dbReference type="Proteomes" id="UP000255423">
    <property type="component" value="Unassembled WGS sequence"/>
</dbReference>
<dbReference type="CDD" id="cd03801">
    <property type="entry name" value="GT4_PimA-like"/>
    <property type="match status" value="1"/>
</dbReference>
<reference evidence="4 5" key="1">
    <citation type="submission" date="2017-08" db="EMBL/GenBank/DDBJ databases">
        <authorList>
            <person name="de Groot N.N."/>
        </authorList>
    </citation>
    <scope>NUCLEOTIDE SEQUENCE [LARGE SCALE GENOMIC DNA]</scope>
    <source>
        <strain evidence="4 5">HM2</strain>
    </source>
</reference>
<dbReference type="Pfam" id="PF13439">
    <property type="entry name" value="Glyco_transf_4"/>
    <property type="match status" value="1"/>
</dbReference>
<dbReference type="InterPro" id="IPR028098">
    <property type="entry name" value="Glyco_trans_4-like_N"/>
</dbReference>
<keyword evidence="1 4" id="KW-0808">Transferase</keyword>
<evidence type="ECO:0000313" key="4">
    <source>
        <dbReference type="EMBL" id="SUQ26136.1"/>
    </source>
</evidence>
<organism evidence="4 5">
    <name type="scientific">Fibrobacter succinogenes</name>
    <name type="common">Bacteroides succinogenes</name>
    <dbReference type="NCBI Taxonomy" id="833"/>
    <lineage>
        <taxon>Bacteria</taxon>
        <taxon>Pseudomonadati</taxon>
        <taxon>Fibrobacterota</taxon>
        <taxon>Fibrobacteria</taxon>
        <taxon>Fibrobacterales</taxon>
        <taxon>Fibrobacteraceae</taxon>
        <taxon>Fibrobacter</taxon>
    </lineage>
</organism>